<proteinExistence type="predicted"/>
<dbReference type="NCBIfam" id="TIGR02218">
    <property type="entry name" value="phg_TIGR02218"/>
    <property type="match status" value="1"/>
</dbReference>
<name>A0AAE3N1Y1_9HYPH</name>
<evidence type="ECO:0000313" key="2">
    <source>
        <dbReference type="EMBL" id="MCX8998457.1"/>
    </source>
</evidence>
<dbReference type="Proteomes" id="UP001208771">
    <property type="component" value="Unassembled WGS sequence"/>
</dbReference>
<evidence type="ECO:0000313" key="3">
    <source>
        <dbReference type="Proteomes" id="UP001208771"/>
    </source>
</evidence>
<dbReference type="InterPro" id="IPR018964">
    <property type="entry name" value="Phage_phiJL001_Gp84_C"/>
</dbReference>
<keyword evidence="3" id="KW-1185">Reference proteome</keyword>
<feature type="domain" description="Bacteriophage phiJL001 Gp84 C-terminal" evidence="1">
    <location>
        <begin position="196"/>
        <end position="273"/>
    </location>
</feature>
<evidence type="ECO:0000259" key="1">
    <source>
        <dbReference type="Pfam" id="PF09356"/>
    </source>
</evidence>
<organism evidence="2 3">
    <name type="scientific">Ectorhizobium quercum</name>
    <dbReference type="NCBI Taxonomy" id="2965071"/>
    <lineage>
        <taxon>Bacteria</taxon>
        <taxon>Pseudomonadati</taxon>
        <taxon>Pseudomonadota</taxon>
        <taxon>Alphaproteobacteria</taxon>
        <taxon>Hyphomicrobiales</taxon>
        <taxon>Rhizobiaceae</taxon>
        <taxon>Ectorhizobium</taxon>
    </lineage>
</organism>
<dbReference type="Pfam" id="PF09931">
    <property type="entry name" value="Phage_phiJL001_Gp84_N"/>
    <property type="match status" value="1"/>
</dbReference>
<dbReference type="InterPro" id="IPR011928">
    <property type="entry name" value="Phage_phiJL001_Gp84"/>
</dbReference>
<dbReference type="RefSeq" id="WP_306412248.1">
    <property type="nucleotide sequence ID" value="NZ_JANFPI010000005.1"/>
</dbReference>
<comment type="caution">
    <text evidence="2">The sequence shown here is derived from an EMBL/GenBank/DDBJ whole genome shotgun (WGS) entry which is preliminary data.</text>
</comment>
<dbReference type="AlphaFoldDB" id="A0AAE3N1Y1"/>
<protein>
    <submittedName>
        <fullName evidence="2">DUF2163 domain-containing protein</fullName>
    </submittedName>
</protein>
<sequence length="292" mass="30544">MRTIPDALAAHLAAGVTTLCHCWRLTRRDGAVMGFTDHDRALSFEGTAFHAASGFAASEREDEAGLAAATSEVTGGFSSEAIAEADLAAGLYDGARVELFLVNWADPVQRVRLKVEDVGEVTRAGGAFRAELRSLSHRLSQPQGRVYSRLCDAVLGDGRCGVAANSPAFRAIGTVTAVADGTRVAVSGLEAFPAAFFARGKLAFTGGELAGTVVDIDGQDGGTLRLWLPLAALPAAGDPVRVTAGCDGSFRTCREKFANGVNFRGFPHMPGTDFAYSYADGESVHDGGVLFE</sequence>
<gene>
    <name evidence="2" type="ORF">NOF55_15185</name>
</gene>
<dbReference type="EMBL" id="JANFPI010000005">
    <property type="protein sequence ID" value="MCX8998457.1"/>
    <property type="molecule type" value="Genomic_DNA"/>
</dbReference>
<reference evidence="2" key="1">
    <citation type="submission" date="2022-07" db="EMBL/GenBank/DDBJ databases">
        <title>Ectorhizobium quercum gen.nov., sp. nov.</title>
        <authorList>
            <person name="Ma T."/>
            <person name="Li Y."/>
        </authorList>
    </citation>
    <scope>NUCLEOTIDE SEQUENCE</scope>
    <source>
        <strain evidence="2">BDR2-2</strain>
    </source>
</reference>
<accession>A0AAE3N1Y1</accession>
<dbReference type="Pfam" id="PF09356">
    <property type="entry name" value="Phage_BR0599"/>
    <property type="match status" value="1"/>
</dbReference>